<dbReference type="Proteomes" id="UP000223913">
    <property type="component" value="Unassembled WGS sequence"/>
</dbReference>
<feature type="transmembrane region" description="Helical" evidence="1">
    <location>
        <begin position="45"/>
        <end position="65"/>
    </location>
</feature>
<organism evidence="2 3">
    <name type="scientific">Flavilitoribacter nigricans (strain ATCC 23147 / DSM 23189 / NBRC 102662 / NCIMB 1420 / SS-2)</name>
    <name type="common">Lewinella nigricans</name>
    <dbReference type="NCBI Taxonomy" id="1122177"/>
    <lineage>
        <taxon>Bacteria</taxon>
        <taxon>Pseudomonadati</taxon>
        <taxon>Bacteroidota</taxon>
        <taxon>Saprospiria</taxon>
        <taxon>Saprospirales</taxon>
        <taxon>Lewinellaceae</taxon>
        <taxon>Flavilitoribacter</taxon>
    </lineage>
</organism>
<comment type="caution">
    <text evidence="2">The sequence shown here is derived from an EMBL/GenBank/DDBJ whole genome shotgun (WGS) entry which is preliminary data.</text>
</comment>
<name>A0A2D0NB92_FLAN2</name>
<dbReference type="OrthoDB" id="1121914at2"/>
<keyword evidence="1" id="KW-0472">Membrane</keyword>
<dbReference type="RefSeq" id="WP_099151016.1">
    <property type="nucleotide sequence ID" value="NZ_PDUD01000021.1"/>
</dbReference>
<keyword evidence="1" id="KW-0812">Transmembrane</keyword>
<gene>
    <name evidence="2" type="ORF">CRP01_15695</name>
</gene>
<evidence type="ECO:0000256" key="1">
    <source>
        <dbReference type="SAM" id="Phobius"/>
    </source>
</evidence>
<feature type="transmembrane region" description="Helical" evidence="1">
    <location>
        <begin position="114"/>
        <end position="130"/>
    </location>
</feature>
<dbReference type="EMBL" id="PDUD01000021">
    <property type="protein sequence ID" value="PHN05439.1"/>
    <property type="molecule type" value="Genomic_DNA"/>
</dbReference>
<sequence length="154" mass="17513">MNAKEVFRQTNILYFSLLAGQVLFCSVIVFAILNPETRQTGWPEGTYGLLVPAILVGVLPLVFFINNRQLSQGSEEENLPAKMAHYRTLVILRSALIEGVNLFSLVILLLENNTTFLIFFGAGLLLFLYFRPSMNEFLQHYQLDSGEQAEFNYQ</sequence>
<dbReference type="AlphaFoldDB" id="A0A2D0NB92"/>
<evidence type="ECO:0000313" key="2">
    <source>
        <dbReference type="EMBL" id="PHN05439.1"/>
    </source>
</evidence>
<keyword evidence="1" id="KW-1133">Transmembrane helix</keyword>
<feature type="transmembrane region" description="Helical" evidence="1">
    <location>
        <begin position="86"/>
        <end position="108"/>
    </location>
</feature>
<reference evidence="2 3" key="1">
    <citation type="submission" date="2017-10" db="EMBL/GenBank/DDBJ databases">
        <title>The draft genome sequence of Lewinella nigricans NBRC 102662.</title>
        <authorList>
            <person name="Wang K."/>
        </authorList>
    </citation>
    <scope>NUCLEOTIDE SEQUENCE [LARGE SCALE GENOMIC DNA]</scope>
    <source>
        <strain evidence="2 3">NBRC 102662</strain>
    </source>
</reference>
<keyword evidence="3" id="KW-1185">Reference proteome</keyword>
<protein>
    <submittedName>
        <fullName evidence="2">Uncharacterized protein</fullName>
    </submittedName>
</protein>
<accession>A0A2D0NB92</accession>
<proteinExistence type="predicted"/>
<feature type="transmembrane region" description="Helical" evidence="1">
    <location>
        <begin position="12"/>
        <end position="33"/>
    </location>
</feature>
<evidence type="ECO:0000313" key="3">
    <source>
        <dbReference type="Proteomes" id="UP000223913"/>
    </source>
</evidence>